<accession>A0ABW2RQ47</accession>
<sequence>MSRENKTSAFHALHHGESLFLLPNAWDVISAKMYELAGHQALGTTSAGIAAALGYADGEKIPFHLLLETVDRMVTSVNIPVSVDLESGYASNLRDLLANVQSVVDIGAVGINIEDTADHESKDLVDANRQAEKILAIKEQSASAKAPLFINARIDTYWNNKLAHGQRLEETIHRGIRYGEAGADCIFIPGVFQVEEIRILAREIGQPINLLLGPSTPPIETLEELGVKRLSVGSGPARSVIGYIQRIATALHAKDFAQYQVLSENQIPYPALNELLDKQ</sequence>
<dbReference type="RefSeq" id="WP_379867498.1">
    <property type="nucleotide sequence ID" value="NZ_JBHTBW010000081.1"/>
</dbReference>
<gene>
    <name evidence="1" type="ORF">ACFQNG_19070</name>
</gene>
<dbReference type="InterPro" id="IPR039556">
    <property type="entry name" value="ICL/PEPM"/>
</dbReference>
<protein>
    <submittedName>
        <fullName evidence="1">Isocitrate lyase/phosphoenolpyruvate mutase family protein</fullName>
    </submittedName>
</protein>
<dbReference type="PANTHER" id="PTHR42905">
    <property type="entry name" value="PHOSPHOENOLPYRUVATE CARBOXYLASE"/>
    <property type="match status" value="1"/>
</dbReference>
<comment type="caution">
    <text evidence="1">The sequence shown here is derived from an EMBL/GenBank/DDBJ whole genome shotgun (WGS) entry which is preliminary data.</text>
</comment>
<dbReference type="InterPro" id="IPR015813">
    <property type="entry name" value="Pyrv/PenolPyrv_kinase-like_dom"/>
</dbReference>
<reference evidence="2" key="1">
    <citation type="journal article" date="2019" name="Int. J. Syst. Evol. Microbiol.">
        <title>The Global Catalogue of Microorganisms (GCM) 10K type strain sequencing project: providing services to taxonomists for standard genome sequencing and annotation.</title>
        <authorList>
            <consortium name="The Broad Institute Genomics Platform"/>
            <consortium name="The Broad Institute Genome Sequencing Center for Infectious Disease"/>
            <person name="Wu L."/>
            <person name="Ma J."/>
        </authorList>
    </citation>
    <scope>NUCLEOTIDE SEQUENCE [LARGE SCALE GENOMIC DNA]</scope>
    <source>
        <strain evidence="2">CGMCC 1.12942</strain>
    </source>
</reference>
<name>A0ABW2RQ47_9BACL</name>
<dbReference type="SUPFAM" id="SSF51621">
    <property type="entry name" value="Phosphoenolpyruvate/pyruvate domain"/>
    <property type="match status" value="1"/>
</dbReference>
<dbReference type="GO" id="GO:0016829">
    <property type="term" value="F:lyase activity"/>
    <property type="evidence" value="ECO:0007669"/>
    <property type="project" value="UniProtKB-KW"/>
</dbReference>
<organism evidence="1 2">
    <name type="scientific">Laceyella putida</name>
    <dbReference type="NCBI Taxonomy" id="110101"/>
    <lineage>
        <taxon>Bacteria</taxon>
        <taxon>Bacillati</taxon>
        <taxon>Bacillota</taxon>
        <taxon>Bacilli</taxon>
        <taxon>Bacillales</taxon>
        <taxon>Thermoactinomycetaceae</taxon>
        <taxon>Laceyella</taxon>
    </lineage>
</organism>
<dbReference type="Pfam" id="PF13714">
    <property type="entry name" value="PEP_mutase"/>
    <property type="match status" value="1"/>
</dbReference>
<dbReference type="CDD" id="cd00377">
    <property type="entry name" value="ICL_PEPM"/>
    <property type="match status" value="1"/>
</dbReference>
<evidence type="ECO:0000313" key="1">
    <source>
        <dbReference type="EMBL" id="MFC7443171.1"/>
    </source>
</evidence>
<keyword evidence="1" id="KW-0456">Lyase</keyword>
<dbReference type="Gene3D" id="3.20.20.60">
    <property type="entry name" value="Phosphoenolpyruvate-binding domains"/>
    <property type="match status" value="1"/>
</dbReference>
<dbReference type="EMBL" id="JBHTBW010000081">
    <property type="protein sequence ID" value="MFC7443171.1"/>
    <property type="molecule type" value="Genomic_DNA"/>
</dbReference>
<keyword evidence="2" id="KW-1185">Reference proteome</keyword>
<dbReference type="PANTHER" id="PTHR42905:SF16">
    <property type="entry name" value="CARBOXYPHOSPHONOENOLPYRUVATE PHOSPHONOMUTASE-LIKE PROTEIN (AFU_ORTHOLOGUE AFUA_5G07230)"/>
    <property type="match status" value="1"/>
</dbReference>
<dbReference type="Proteomes" id="UP001596500">
    <property type="component" value="Unassembled WGS sequence"/>
</dbReference>
<evidence type="ECO:0000313" key="2">
    <source>
        <dbReference type="Proteomes" id="UP001596500"/>
    </source>
</evidence>
<proteinExistence type="predicted"/>
<dbReference type="InterPro" id="IPR040442">
    <property type="entry name" value="Pyrv_kinase-like_dom_sf"/>
</dbReference>